<dbReference type="RefSeq" id="WP_029556266.1">
    <property type="nucleotide sequence ID" value="NZ_JAMJXC010000002.1"/>
</dbReference>
<dbReference type="CDD" id="cd06257">
    <property type="entry name" value="DnaJ"/>
    <property type="match status" value="1"/>
</dbReference>
<comment type="caution">
    <text evidence="2">The sequence shown here is derived from an EMBL/GenBank/DDBJ whole genome shotgun (WGS) entry which is preliminary data.</text>
</comment>
<reference evidence="2 3" key="1">
    <citation type="submission" date="2024-02" db="EMBL/GenBank/DDBJ databases">
        <title>Expansion and revision of Xanthobacter and proposal of Roseixanthobacter gen. nov.</title>
        <authorList>
            <person name="Soltysiak M.P.M."/>
            <person name="Jalihal A."/>
            <person name="Ory A."/>
            <person name="Chrisophersen C."/>
            <person name="Lee A.D."/>
            <person name="Boulton J."/>
            <person name="Springer M."/>
        </authorList>
    </citation>
    <scope>NUCLEOTIDE SEQUENCE [LARGE SCALE GENOMIC DNA]</scope>
    <source>
        <strain evidence="2 3">CB5</strain>
    </source>
</reference>
<dbReference type="SUPFAM" id="SSF158682">
    <property type="entry name" value="TerB-like"/>
    <property type="match status" value="1"/>
</dbReference>
<evidence type="ECO:0000313" key="2">
    <source>
        <dbReference type="EMBL" id="MFG1254137.1"/>
    </source>
</evidence>
<dbReference type="Pfam" id="PF05099">
    <property type="entry name" value="TerB"/>
    <property type="match status" value="1"/>
</dbReference>
<evidence type="ECO:0000259" key="1">
    <source>
        <dbReference type="PROSITE" id="PS50076"/>
    </source>
</evidence>
<evidence type="ECO:0000313" key="3">
    <source>
        <dbReference type="Proteomes" id="UP001604043"/>
    </source>
</evidence>
<name>A0ABW6ZJY6_9HYPH</name>
<dbReference type="Gene3D" id="1.10.287.110">
    <property type="entry name" value="DnaJ domain"/>
    <property type="match status" value="1"/>
</dbReference>
<feature type="domain" description="J" evidence="1">
    <location>
        <begin position="169"/>
        <end position="233"/>
    </location>
</feature>
<dbReference type="Proteomes" id="UP001604043">
    <property type="component" value="Unassembled WGS sequence"/>
</dbReference>
<sequence length="234" mass="24804">MAYGLIGGAGVGFALGGPLGALLGALAGHVIDRVLLAPAPKPAAFSIALIALSAKMAKADGVVVPAEVEAFREVFDIPPEDLDAVARLYNLAKQDTAGFEAYAHQVADLFADAPDTREDLMDALFHVAKADHALHEKELVFLAEVARILGFEGLAYERIEARHVRRPGDPYAVLDLDPGASDDEVKAHWRALVSTHHPDRLAGRGLPPAAIKLANDRVAALNAAYSTIARQRGL</sequence>
<dbReference type="InterPro" id="IPR036869">
    <property type="entry name" value="J_dom_sf"/>
</dbReference>
<dbReference type="PROSITE" id="PS50076">
    <property type="entry name" value="DNAJ_2"/>
    <property type="match status" value="1"/>
</dbReference>
<proteinExistence type="predicted"/>
<accession>A0ABW6ZJY6</accession>
<dbReference type="SMART" id="SM00271">
    <property type="entry name" value="DnaJ"/>
    <property type="match status" value="1"/>
</dbReference>
<protein>
    <submittedName>
        <fullName evidence="2">Molecular chaperone DjiA</fullName>
    </submittedName>
</protein>
<dbReference type="SUPFAM" id="SSF46565">
    <property type="entry name" value="Chaperone J-domain"/>
    <property type="match status" value="1"/>
</dbReference>
<gene>
    <name evidence="2" type="ORF">V5F30_18135</name>
</gene>
<dbReference type="Pfam" id="PF00226">
    <property type="entry name" value="DnaJ"/>
    <property type="match status" value="1"/>
</dbReference>
<dbReference type="InterPro" id="IPR029024">
    <property type="entry name" value="TerB-like"/>
</dbReference>
<dbReference type="Gene3D" id="1.10.3680.10">
    <property type="entry name" value="TerB-like"/>
    <property type="match status" value="1"/>
</dbReference>
<organism evidence="2 3">
    <name type="scientific">Xanthobacter aminoxidans</name>
    <dbReference type="NCBI Taxonomy" id="186280"/>
    <lineage>
        <taxon>Bacteria</taxon>
        <taxon>Pseudomonadati</taxon>
        <taxon>Pseudomonadota</taxon>
        <taxon>Alphaproteobacteria</taxon>
        <taxon>Hyphomicrobiales</taxon>
        <taxon>Xanthobacteraceae</taxon>
        <taxon>Xanthobacter</taxon>
    </lineage>
</organism>
<dbReference type="InterPro" id="IPR007791">
    <property type="entry name" value="DjlA_N"/>
</dbReference>
<dbReference type="EMBL" id="JBAFUR010000005">
    <property type="protein sequence ID" value="MFG1254137.1"/>
    <property type="molecule type" value="Genomic_DNA"/>
</dbReference>
<dbReference type="InterPro" id="IPR001623">
    <property type="entry name" value="DnaJ_domain"/>
</dbReference>
<keyword evidence="3" id="KW-1185">Reference proteome</keyword>
<dbReference type="CDD" id="cd07316">
    <property type="entry name" value="terB_like_DjlA"/>
    <property type="match status" value="1"/>
</dbReference>